<accession>A0A2H0RK35</accession>
<sequence length="83" mass="9317">MLTLAVLILTGIVSVFLYSLWKLSKTVERVARQIEEAGEEMSAFAGEVRRNVGLKHLSILAGVASRIIFSIMRRKKKKRTNAD</sequence>
<gene>
    <name evidence="1" type="ORF">COV07_02200</name>
</gene>
<protein>
    <recommendedName>
        <fullName evidence="3">DUF948 domain-containing protein</fullName>
    </recommendedName>
</protein>
<dbReference type="EMBL" id="PCYL01000027">
    <property type="protein sequence ID" value="PIR46853.1"/>
    <property type="molecule type" value="Genomic_DNA"/>
</dbReference>
<organism evidence="1 2">
    <name type="scientific">Candidatus Vogelbacteria bacterium CG10_big_fil_rev_8_21_14_0_10_45_14</name>
    <dbReference type="NCBI Taxonomy" id="1975042"/>
    <lineage>
        <taxon>Bacteria</taxon>
        <taxon>Candidatus Vogeliibacteriota</taxon>
    </lineage>
</organism>
<dbReference type="Proteomes" id="UP000230833">
    <property type="component" value="Unassembled WGS sequence"/>
</dbReference>
<dbReference type="AlphaFoldDB" id="A0A2H0RK35"/>
<evidence type="ECO:0000313" key="2">
    <source>
        <dbReference type="Proteomes" id="UP000230833"/>
    </source>
</evidence>
<name>A0A2H0RK35_9BACT</name>
<proteinExistence type="predicted"/>
<evidence type="ECO:0008006" key="3">
    <source>
        <dbReference type="Google" id="ProtNLM"/>
    </source>
</evidence>
<reference evidence="1 2" key="1">
    <citation type="submission" date="2017-09" db="EMBL/GenBank/DDBJ databases">
        <title>Depth-based differentiation of microbial function through sediment-hosted aquifers and enrichment of novel symbionts in the deep terrestrial subsurface.</title>
        <authorList>
            <person name="Probst A.J."/>
            <person name="Ladd B."/>
            <person name="Jarett J.K."/>
            <person name="Geller-Mcgrath D.E."/>
            <person name="Sieber C.M."/>
            <person name="Emerson J.B."/>
            <person name="Anantharaman K."/>
            <person name="Thomas B.C."/>
            <person name="Malmstrom R."/>
            <person name="Stieglmeier M."/>
            <person name="Klingl A."/>
            <person name="Woyke T."/>
            <person name="Ryan C.M."/>
            <person name="Banfield J.F."/>
        </authorList>
    </citation>
    <scope>NUCLEOTIDE SEQUENCE [LARGE SCALE GENOMIC DNA]</scope>
    <source>
        <strain evidence="1">CG10_big_fil_rev_8_21_14_0_10_45_14</strain>
    </source>
</reference>
<evidence type="ECO:0000313" key="1">
    <source>
        <dbReference type="EMBL" id="PIR46853.1"/>
    </source>
</evidence>
<comment type="caution">
    <text evidence="1">The sequence shown here is derived from an EMBL/GenBank/DDBJ whole genome shotgun (WGS) entry which is preliminary data.</text>
</comment>